<proteinExistence type="predicted"/>
<dbReference type="SUPFAM" id="SSF46689">
    <property type="entry name" value="Homeodomain-like"/>
    <property type="match status" value="1"/>
</dbReference>
<dbReference type="AlphaFoldDB" id="A0AAU8A7C0"/>
<protein>
    <submittedName>
        <fullName evidence="1">TetR/AcrR family transcriptional regulator</fullName>
    </submittedName>
</protein>
<accession>A0AAU8A7C0</accession>
<evidence type="ECO:0000313" key="1">
    <source>
        <dbReference type="EMBL" id="XCC62077.1"/>
    </source>
</evidence>
<dbReference type="InterPro" id="IPR050624">
    <property type="entry name" value="HTH-type_Tx_Regulator"/>
</dbReference>
<dbReference type="RefSeq" id="WP_353423361.1">
    <property type="nucleotide sequence ID" value="NZ_CP117826.1"/>
</dbReference>
<reference evidence="1" key="1">
    <citation type="submission" date="2023-02" db="EMBL/GenBank/DDBJ databases">
        <title>Gut commensal Christensenella minuta modulates host metabolism via a new class of secondary bile acids.</title>
        <authorList>
            <person name="Liu C."/>
        </authorList>
    </citation>
    <scope>NUCLEOTIDE SEQUENCE</scope>
    <source>
        <strain evidence="1">CA70</strain>
    </source>
</reference>
<gene>
    <name evidence="1" type="ORF">PUP29_11175</name>
</gene>
<sequence length="197" mass="23187">MEDKRIVKTKQNLKQTMISLLARLPFEKITVSALCREGMTSRITFYTHYDDKYALAEDMFRGYVDEAVQDYYRLQAENNPSRDALHGYYNMLDCILNLYYNNLSFFAWASPDRNPYLYSAFYHHIFDNVDDYIKRHSRQMPSKYPSRQTAALLCNGLWGVINECYTGGISRTGMRRTLHSMFHDILTSGLFQKSNEF</sequence>
<dbReference type="PANTHER" id="PTHR43479">
    <property type="entry name" value="ACREF/ENVCD OPERON REPRESSOR-RELATED"/>
    <property type="match status" value="1"/>
</dbReference>
<dbReference type="Gene3D" id="1.10.357.10">
    <property type="entry name" value="Tetracycline Repressor, domain 2"/>
    <property type="match status" value="1"/>
</dbReference>
<dbReference type="EMBL" id="CP117826">
    <property type="protein sequence ID" value="XCC62077.1"/>
    <property type="molecule type" value="Genomic_DNA"/>
</dbReference>
<dbReference type="InterPro" id="IPR009057">
    <property type="entry name" value="Homeodomain-like_sf"/>
</dbReference>
<dbReference type="PANTHER" id="PTHR43479:SF11">
    <property type="entry name" value="ACREF_ENVCD OPERON REPRESSOR-RELATED"/>
    <property type="match status" value="1"/>
</dbReference>
<organism evidence="1">
    <name type="scientific">Christensenella massiliensis</name>
    <dbReference type="NCBI Taxonomy" id="1805714"/>
    <lineage>
        <taxon>Bacteria</taxon>
        <taxon>Bacillati</taxon>
        <taxon>Bacillota</taxon>
        <taxon>Clostridia</taxon>
        <taxon>Christensenellales</taxon>
        <taxon>Christensenellaceae</taxon>
        <taxon>Christensenella</taxon>
    </lineage>
</organism>
<name>A0AAU8A7C0_9FIRM</name>